<protein>
    <recommendedName>
        <fullName evidence="11">Ionotropic receptor</fullName>
    </recommendedName>
</protein>
<name>A0ABD2N9X0_9CUCU</name>
<keyword evidence="3 8" id="KW-0812">Transmembrane</keyword>
<dbReference type="InterPro" id="IPR052192">
    <property type="entry name" value="Insect_Ionotropic_Sensory_Rcpt"/>
</dbReference>
<evidence type="ECO:0000256" key="3">
    <source>
        <dbReference type="ARBA" id="ARBA00022692"/>
    </source>
</evidence>
<keyword evidence="6" id="KW-0675">Receptor</keyword>
<keyword evidence="7" id="KW-0325">Glycoprotein</keyword>
<dbReference type="Proteomes" id="UP001516400">
    <property type="component" value="Unassembled WGS sequence"/>
</dbReference>
<comment type="subcellular location">
    <subcellularLocation>
        <location evidence="1">Cell membrane</location>
        <topology evidence="1">Multi-pass membrane protein</topology>
    </subcellularLocation>
</comment>
<evidence type="ECO:0000256" key="7">
    <source>
        <dbReference type="ARBA" id="ARBA00023180"/>
    </source>
</evidence>
<feature type="transmembrane region" description="Helical" evidence="8">
    <location>
        <begin position="472"/>
        <end position="492"/>
    </location>
</feature>
<evidence type="ECO:0000313" key="10">
    <source>
        <dbReference type="Proteomes" id="UP001516400"/>
    </source>
</evidence>
<feature type="transmembrane region" description="Helical" evidence="8">
    <location>
        <begin position="268"/>
        <end position="288"/>
    </location>
</feature>
<keyword evidence="10" id="KW-1185">Reference proteome</keyword>
<evidence type="ECO:0000256" key="4">
    <source>
        <dbReference type="ARBA" id="ARBA00022989"/>
    </source>
</evidence>
<keyword evidence="5 8" id="KW-0472">Membrane</keyword>
<dbReference type="GO" id="GO:0005886">
    <property type="term" value="C:plasma membrane"/>
    <property type="evidence" value="ECO:0007669"/>
    <property type="project" value="UniProtKB-SubCell"/>
</dbReference>
<evidence type="ECO:0000256" key="8">
    <source>
        <dbReference type="SAM" id="Phobius"/>
    </source>
</evidence>
<dbReference type="SUPFAM" id="SSF53850">
    <property type="entry name" value="Periplasmic binding protein-like II"/>
    <property type="match status" value="1"/>
</dbReference>
<dbReference type="AlphaFoldDB" id="A0ABD2N9X0"/>
<sequence length="498" mass="58451">MKILEDLTGLISDRDGFDFPVFRLNCKKEFLQETKFFHQELSYLMIDSSSDTEIKNILELMRKSYWFNPSGKFLFIGKNLSSEIFKYIAKYSIINVTILDVSSGNITTTYPYKNRSLKTIDTELKFIGSCDHNLLSLKADDLFPMKIPNNWENTQIRVVYDIISVFSECIFCENRYKGIESEIFLIIFDHLKIRPEEVASELSLSNDTITQVVNYEADMIFGLQTVLPGGKNSEESSPYLQIHITWFIAVPTELRRWKYIFNIFNRNVILAFIITVLTISLSWIFKYFRNDRKSSIRLFFEITISPFKLFLGQSRRFHSETFSHKILVLCIIFLSTMMNSFFGTRLAYLLNGKTYEPKVEQLIENKFFIVVQCIHKIEKDRDMAIVGVERQLLSVEKNNFAKAPLEPLNEHLRTVHISAFFSKGYPLFPLINRMLQYLVESGITKKISDKYDNALRWYDEPLSVQSLNFHHMVIPLFVWTIGNFLSIIVFCYERIRYP</sequence>
<organism evidence="9 10">
    <name type="scientific">Cryptolaemus montrouzieri</name>
    <dbReference type="NCBI Taxonomy" id="559131"/>
    <lineage>
        <taxon>Eukaryota</taxon>
        <taxon>Metazoa</taxon>
        <taxon>Ecdysozoa</taxon>
        <taxon>Arthropoda</taxon>
        <taxon>Hexapoda</taxon>
        <taxon>Insecta</taxon>
        <taxon>Pterygota</taxon>
        <taxon>Neoptera</taxon>
        <taxon>Endopterygota</taxon>
        <taxon>Coleoptera</taxon>
        <taxon>Polyphaga</taxon>
        <taxon>Cucujiformia</taxon>
        <taxon>Coccinelloidea</taxon>
        <taxon>Coccinellidae</taxon>
        <taxon>Scymninae</taxon>
        <taxon>Scymnini</taxon>
        <taxon>Cryptolaemus</taxon>
    </lineage>
</organism>
<dbReference type="EMBL" id="JABFTP020000083">
    <property type="protein sequence ID" value="KAL3275021.1"/>
    <property type="molecule type" value="Genomic_DNA"/>
</dbReference>
<gene>
    <name evidence="9" type="ORF">HHI36_019793</name>
</gene>
<dbReference type="PANTHER" id="PTHR42643">
    <property type="entry name" value="IONOTROPIC RECEPTOR 20A-RELATED"/>
    <property type="match status" value="1"/>
</dbReference>
<feature type="transmembrane region" description="Helical" evidence="8">
    <location>
        <begin position="326"/>
        <end position="348"/>
    </location>
</feature>
<keyword evidence="4 8" id="KW-1133">Transmembrane helix</keyword>
<evidence type="ECO:0000256" key="2">
    <source>
        <dbReference type="ARBA" id="ARBA00022475"/>
    </source>
</evidence>
<reference evidence="9 10" key="1">
    <citation type="journal article" date="2021" name="BMC Biol.">
        <title>Horizontally acquired antibacterial genes associated with adaptive radiation of ladybird beetles.</title>
        <authorList>
            <person name="Li H.S."/>
            <person name="Tang X.F."/>
            <person name="Huang Y.H."/>
            <person name="Xu Z.Y."/>
            <person name="Chen M.L."/>
            <person name="Du X.Y."/>
            <person name="Qiu B.Y."/>
            <person name="Chen P.T."/>
            <person name="Zhang W."/>
            <person name="Slipinski A."/>
            <person name="Escalona H.E."/>
            <person name="Waterhouse R.M."/>
            <person name="Zwick A."/>
            <person name="Pang H."/>
        </authorList>
    </citation>
    <scope>NUCLEOTIDE SEQUENCE [LARGE SCALE GENOMIC DNA]</scope>
    <source>
        <strain evidence="9">SYSU2018</strain>
    </source>
</reference>
<evidence type="ECO:0000256" key="5">
    <source>
        <dbReference type="ARBA" id="ARBA00023136"/>
    </source>
</evidence>
<dbReference type="PANTHER" id="PTHR42643:SF30">
    <property type="entry name" value="IONOTROPIC RECEPTOR 40A-RELATED"/>
    <property type="match status" value="1"/>
</dbReference>
<keyword evidence="2" id="KW-1003">Cell membrane</keyword>
<evidence type="ECO:0008006" key="11">
    <source>
        <dbReference type="Google" id="ProtNLM"/>
    </source>
</evidence>
<evidence type="ECO:0000313" key="9">
    <source>
        <dbReference type="EMBL" id="KAL3275021.1"/>
    </source>
</evidence>
<proteinExistence type="predicted"/>
<evidence type="ECO:0000256" key="1">
    <source>
        <dbReference type="ARBA" id="ARBA00004651"/>
    </source>
</evidence>
<evidence type="ECO:0000256" key="6">
    <source>
        <dbReference type="ARBA" id="ARBA00023170"/>
    </source>
</evidence>
<comment type="caution">
    <text evidence="9">The sequence shown here is derived from an EMBL/GenBank/DDBJ whole genome shotgun (WGS) entry which is preliminary data.</text>
</comment>
<accession>A0ABD2N9X0</accession>